<gene>
    <name evidence="1" type="ORF">MoryE10_24470</name>
</gene>
<sequence>MSTKPGGELPPACDVVVIGGGPAGASVAALLAKQGVEVVLLEKARHPRPQVGESLIPHVWKYAEQTGAAPLIEQEGFVSKAGGITVWNGRIHRIAFAEFGFSRPALHVERDVFDELLLKHAESAGAQVFQQVAAQQAELGLDRPRVSYLDRRGGDAREGSLTCRVVIDASGSSALLAGQFKSKRLIDSRMRFLSLWGYFDNSRFVGADGRSYPAADIGKVRPVTFVTSFEDGWIWHIALRKLTSVGLVINTDRARAMDKAERERFFLDTLKRAPYLERLLESAEYVEDSFCERPDYSYYSTRLCGENFYCIGDAASFVDPIYSHGVLNAFYNAAMTALAVGESLKDPSRRARHAQLCESRMRQFYGFSRSLALGEFGGDGVDAELVRRFMRQVPKVELELMLAASTMSERSENFHRLARDAGLAPHAARAGAHFMEGLAL</sequence>
<proteinExistence type="predicted"/>
<dbReference type="GO" id="GO:0004497">
    <property type="term" value="F:monooxygenase activity"/>
    <property type="evidence" value="ECO:0007669"/>
    <property type="project" value="InterPro"/>
</dbReference>
<dbReference type="RefSeq" id="WP_246598855.1">
    <property type="nucleotide sequence ID" value="NZ_AP019782.1"/>
</dbReference>
<dbReference type="AlphaFoldDB" id="A0A8D4VQC7"/>
<dbReference type="InterPro" id="IPR050816">
    <property type="entry name" value="Flavin-dep_Halogenase_NPB"/>
</dbReference>
<dbReference type="InterPro" id="IPR006905">
    <property type="entry name" value="Flavin_halogenase"/>
</dbReference>
<dbReference type="EMBL" id="AP019782">
    <property type="protein sequence ID" value="BBL71841.1"/>
    <property type="molecule type" value="Genomic_DNA"/>
</dbReference>
<reference evidence="1" key="1">
    <citation type="submission" date="2019-06" db="EMBL/GenBank/DDBJ databases">
        <title>Complete genome sequence of Methylogaea oryzae strain JCM16910.</title>
        <authorList>
            <person name="Asakawa S."/>
        </authorList>
    </citation>
    <scope>NUCLEOTIDE SEQUENCE</scope>
    <source>
        <strain evidence="1">E10</strain>
    </source>
</reference>
<keyword evidence="2" id="KW-1185">Reference proteome</keyword>
<dbReference type="Pfam" id="PF04820">
    <property type="entry name" value="Trp_halogenase"/>
    <property type="match status" value="2"/>
</dbReference>
<protein>
    <submittedName>
        <fullName evidence="1">Uncharacterized protein</fullName>
    </submittedName>
</protein>
<dbReference type="Proteomes" id="UP000824988">
    <property type="component" value="Chromosome"/>
</dbReference>
<organism evidence="1 2">
    <name type="scientific">Methylogaea oryzae</name>
    <dbReference type="NCBI Taxonomy" id="1295382"/>
    <lineage>
        <taxon>Bacteria</taxon>
        <taxon>Pseudomonadati</taxon>
        <taxon>Pseudomonadota</taxon>
        <taxon>Gammaproteobacteria</taxon>
        <taxon>Methylococcales</taxon>
        <taxon>Methylococcaceae</taxon>
        <taxon>Methylogaea</taxon>
    </lineage>
</organism>
<dbReference type="PANTHER" id="PTHR43747">
    <property type="entry name" value="FAD-BINDING PROTEIN"/>
    <property type="match status" value="1"/>
</dbReference>
<evidence type="ECO:0000313" key="1">
    <source>
        <dbReference type="EMBL" id="BBL71841.1"/>
    </source>
</evidence>
<name>A0A8D4VQC7_9GAMM</name>
<dbReference type="KEGG" id="moz:MoryE10_24470"/>
<evidence type="ECO:0000313" key="2">
    <source>
        <dbReference type="Proteomes" id="UP000824988"/>
    </source>
</evidence>
<dbReference type="PANTHER" id="PTHR43747:SF1">
    <property type="entry name" value="SLR1998 PROTEIN"/>
    <property type="match status" value="1"/>
</dbReference>
<accession>A0A8D4VQC7</accession>